<organism evidence="5 6">
    <name type="scientific">Thalassobaculum fulvum</name>
    <dbReference type="NCBI Taxonomy" id="1633335"/>
    <lineage>
        <taxon>Bacteria</taxon>
        <taxon>Pseudomonadati</taxon>
        <taxon>Pseudomonadota</taxon>
        <taxon>Alphaproteobacteria</taxon>
        <taxon>Rhodospirillales</taxon>
        <taxon>Thalassobaculaceae</taxon>
        <taxon>Thalassobaculum</taxon>
    </lineage>
</organism>
<keyword evidence="4" id="KW-0865">Zymogen</keyword>
<evidence type="ECO:0000256" key="2">
    <source>
        <dbReference type="ARBA" id="ARBA00022679"/>
    </source>
</evidence>
<dbReference type="GO" id="GO:0016740">
    <property type="term" value="F:transferase activity"/>
    <property type="evidence" value="ECO:0007669"/>
    <property type="project" value="UniProtKB-KW"/>
</dbReference>
<comment type="similarity">
    <text evidence="1">Belongs to the gamma-glutamyltransferase family.</text>
</comment>
<dbReference type="InterPro" id="IPR029055">
    <property type="entry name" value="Ntn_hydrolases_N"/>
</dbReference>
<dbReference type="Pfam" id="PF01019">
    <property type="entry name" value="G_glu_transpept"/>
    <property type="match status" value="2"/>
</dbReference>
<accession>A0A918XV38</accession>
<reference evidence="5" key="2">
    <citation type="submission" date="2020-09" db="EMBL/GenBank/DDBJ databases">
        <authorList>
            <person name="Sun Q."/>
            <person name="Kim S."/>
        </authorList>
    </citation>
    <scope>NUCLEOTIDE SEQUENCE</scope>
    <source>
        <strain evidence="5">KCTC 42651</strain>
    </source>
</reference>
<dbReference type="RefSeq" id="WP_189992464.1">
    <property type="nucleotide sequence ID" value="NZ_BMZS01000009.1"/>
</dbReference>
<dbReference type="Gene3D" id="3.60.20.40">
    <property type="match status" value="1"/>
</dbReference>
<dbReference type="InterPro" id="IPR051792">
    <property type="entry name" value="GGT_bact"/>
</dbReference>
<dbReference type="Proteomes" id="UP000630353">
    <property type="component" value="Unassembled WGS sequence"/>
</dbReference>
<evidence type="ECO:0000256" key="3">
    <source>
        <dbReference type="ARBA" id="ARBA00022801"/>
    </source>
</evidence>
<comment type="caution">
    <text evidence="5">The sequence shown here is derived from an EMBL/GenBank/DDBJ whole genome shotgun (WGS) entry which is preliminary data.</text>
</comment>
<dbReference type="AlphaFoldDB" id="A0A918XV38"/>
<keyword evidence="6" id="KW-1185">Reference proteome</keyword>
<dbReference type="SUPFAM" id="SSF56235">
    <property type="entry name" value="N-terminal nucleophile aminohydrolases (Ntn hydrolases)"/>
    <property type="match status" value="1"/>
</dbReference>
<proteinExistence type="inferred from homology"/>
<evidence type="ECO:0000313" key="6">
    <source>
        <dbReference type="Proteomes" id="UP000630353"/>
    </source>
</evidence>
<evidence type="ECO:0000256" key="4">
    <source>
        <dbReference type="ARBA" id="ARBA00023145"/>
    </source>
</evidence>
<evidence type="ECO:0000313" key="5">
    <source>
        <dbReference type="EMBL" id="GHD56839.1"/>
    </source>
</evidence>
<dbReference type="PANTHER" id="PTHR43199">
    <property type="entry name" value="GLUTATHIONE HYDROLASE"/>
    <property type="match status" value="1"/>
</dbReference>
<dbReference type="InterPro" id="IPR043138">
    <property type="entry name" value="GGT_lsub"/>
</dbReference>
<dbReference type="GO" id="GO:0016787">
    <property type="term" value="F:hydrolase activity"/>
    <property type="evidence" value="ECO:0007669"/>
    <property type="project" value="UniProtKB-KW"/>
</dbReference>
<dbReference type="Gene3D" id="1.10.246.130">
    <property type="match status" value="1"/>
</dbReference>
<dbReference type="PRINTS" id="PR01210">
    <property type="entry name" value="GGTRANSPTASE"/>
</dbReference>
<sequence length="515" mass="53521">MPEGGDAYGGWIGWERAAMTRGAVACGNPDAAAAGVEILEAGGNAIDAAIACAFAMGVVEPLDSGLGAGGFMTLHHAASGTTTCFDFMGTVPAATRYELYQGTDPLGDYTIKVKGRHNEDGHRSVAVPGAAAGLCEALEAFGALDRRTVIAPAIRLADSGFTVASKAALRMARTEAMLDLTAECRRVLKKPDGSLYRAGDRMAMPDYGRSLEAVSEHGPAAFYTGQLAAAIVADMQAHDGFLTAADLAGYRVVRREPATGEYRGRRIATMSPPSSGGLVAAGLAALERQGVPDGAEGRAEALARSMLAMFETRRTGLGDPAFVKPSSVHSGGESTETTSLCAMDAAGNAACITYSNNNHSGVVVPGTGILLNNQMRLFHAWQGSPNSIAPGKRPASSMMPTLVFDGARVAMAIGASGSTRIVTALLQIMFHHLGRGVPLEQAVREPRLHAEEDMLMADADYREIAEPLAAELGLRFTASPGRDPMMASCQTIAVEADGTATAVGDPRARAQGRVV</sequence>
<gene>
    <name evidence="5" type="primary">ggt</name>
    <name evidence="5" type="ORF">GCM10017083_37430</name>
</gene>
<keyword evidence="2" id="KW-0808">Transferase</keyword>
<reference evidence="5" key="1">
    <citation type="journal article" date="2014" name="Int. J. Syst. Evol. Microbiol.">
        <title>Complete genome sequence of Corynebacterium casei LMG S-19264T (=DSM 44701T), isolated from a smear-ripened cheese.</title>
        <authorList>
            <consortium name="US DOE Joint Genome Institute (JGI-PGF)"/>
            <person name="Walter F."/>
            <person name="Albersmeier A."/>
            <person name="Kalinowski J."/>
            <person name="Ruckert C."/>
        </authorList>
    </citation>
    <scope>NUCLEOTIDE SEQUENCE</scope>
    <source>
        <strain evidence="5">KCTC 42651</strain>
    </source>
</reference>
<evidence type="ECO:0000256" key="1">
    <source>
        <dbReference type="ARBA" id="ARBA00009381"/>
    </source>
</evidence>
<dbReference type="PANTHER" id="PTHR43199:SF1">
    <property type="entry name" value="GLUTATHIONE HYDROLASE PROENZYME"/>
    <property type="match status" value="1"/>
</dbReference>
<name>A0A918XV38_9PROT</name>
<dbReference type="InterPro" id="IPR043137">
    <property type="entry name" value="GGT_ssub_C"/>
</dbReference>
<protein>
    <submittedName>
        <fullName evidence="5">Gamma-glutamyltransferase</fullName>
    </submittedName>
</protein>
<keyword evidence="3" id="KW-0378">Hydrolase</keyword>
<dbReference type="EMBL" id="BMZS01000009">
    <property type="protein sequence ID" value="GHD56839.1"/>
    <property type="molecule type" value="Genomic_DNA"/>
</dbReference>